<sequence>MTDDDLLKIAAAGMPVGIPRDLEDMSVENLAAYKSVLLSEIERVEQALIRRDGVRKGAEALFRT</sequence>
<evidence type="ECO:0000313" key="1">
    <source>
        <dbReference type="EMBL" id="OSQ38251.1"/>
    </source>
</evidence>
<name>A0A1Y2L077_9PROT</name>
<accession>A0A1Y2L077</accession>
<dbReference type="EMBL" id="JFKA01000004">
    <property type="protein sequence ID" value="OSQ38251.1"/>
    <property type="molecule type" value="Genomic_DNA"/>
</dbReference>
<dbReference type="InterPro" id="IPR009579">
    <property type="entry name" value="DUF1192"/>
</dbReference>
<protein>
    <recommendedName>
        <fullName evidence="3">DUF1192 domain-containing protein</fullName>
    </recommendedName>
</protein>
<reference evidence="1 2" key="1">
    <citation type="submission" date="2014-03" db="EMBL/GenBank/DDBJ databases">
        <title>The draft genome sequence of Thalassospira mesophila JCM 18969.</title>
        <authorList>
            <person name="Lai Q."/>
            <person name="Shao Z."/>
        </authorList>
    </citation>
    <scope>NUCLEOTIDE SEQUENCE [LARGE SCALE GENOMIC DNA]</scope>
    <source>
        <strain evidence="1 2">JCM 18969</strain>
    </source>
</reference>
<organism evidence="1 2">
    <name type="scientific">Thalassospira mesophila</name>
    <dbReference type="NCBI Taxonomy" id="1293891"/>
    <lineage>
        <taxon>Bacteria</taxon>
        <taxon>Pseudomonadati</taxon>
        <taxon>Pseudomonadota</taxon>
        <taxon>Alphaproteobacteria</taxon>
        <taxon>Rhodospirillales</taxon>
        <taxon>Thalassospiraceae</taxon>
        <taxon>Thalassospira</taxon>
    </lineage>
</organism>
<dbReference type="RefSeq" id="WP_085582136.1">
    <property type="nucleotide sequence ID" value="NZ_JFKA01000004.1"/>
</dbReference>
<keyword evidence="2" id="KW-1185">Reference proteome</keyword>
<comment type="caution">
    <text evidence="1">The sequence shown here is derived from an EMBL/GenBank/DDBJ whole genome shotgun (WGS) entry which is preliminary data.</text>
</comment>
<dbReference type="OrthoDB" id="7365597at2"/>
<gene>
    <name evidence="1" type="ORF">TMES_10150</name>
</gene>
<dbReference type="Proteomes" id="UP000193391">
    <property type="component" value="Unassembled WGS sequence"/>
</dbReference>
<dbReference type="Pfam" id="PF06698">
    <property type="entry name" value="DUF1192"/>
    <property type="match status" value="1"/>
</dbReference>
<proteinExistence type="predicted"/>
<evidence type="ECO:0008006" key="3">
    <source>
        <dbReference type="Google" id="ProtNLM"/>
    </source>
</evidence>
<dbReference type="AlphaFoldDB" id="A0A1Y2L077"/>
<evidence type="ECO:0000313" key="2">
    <source>
        <dbReference type="Proteomes" id="UP000193391"/>
    </source>
</evidence>